<feature type="transmembrane region" description="Helical" evidence="2">
    <location>
        <begin position="183"/>
        <end position="205"/>
    </location>
</feature>
<reference evidence="3" key="1">
    <citation type="submission" date="2022-10" db="EMBL/GenBank/DDBJ databases">
        <title>The complete genomes of actinobacterial strains from the NBC collection.</title>
        <authorList>
            <person name="Joergensen T.S."/>
            <person name="Alvarez Arevalo M."/>
            <person name="Sterndorff E.B."/>
            <person name="Faurdal D."/>
            <person name="Vuksanovic O."/>
            <person name="Mourched A.-S."/>
            <person name="Charusanti P."/>
            <person name="Shaw S."/>
            <person name="Blin K."/>
            <person name="Weber T."/>
        </authorList>
    </citation>
    <scope>NUCLEOTIDE SEQUENCE</scope>
    <source>
        <strain evidence="3">NBC_00303</strain>
    </source>
</reference>
<dbReference type="GeneID" id="95496130"/>
<dbReference type="Proteomes" id="UP001432312">
    <property type="component" value="Chromosome"/>
</dbReference>
<dbReference type="RefSeq" id="WP_209441507.1">
    <property type="nucleotide sequence ID" value="NZ_CP108036.1"/>
</dbReference>
<protein>
    <recommendedName>
        <fullName evidence="5">Polysaccharide chain length determinant N-terminal domain-containing protein</fullName>
    </recommendedName>
</protein>
<keyword evidence="2" id="KW-0812">Transmembrane</keyword>
<evidence type="ECO:0000313" key="3">
    <source>
        <dbReference type="EMBL" id="WUN78591.1"/>
    </source>
</evidence>
<proteinExistence type="predicted"/>
<sequence>MKERIPVSPGELVRALRRRWYVLVVAALLAAAGAAAVLRPEPVHLSSAIVVLKPPVTSRQPNQLANLQPPLAAVSYAVVQQLDSPAGAAELKAAGVGGTYRMTPRNSGTSVTPRHLIPSLQIQVEHSDPDVADASVRKIIEVYTRHLTELQTQQGIPDAARMSVDLLVQPHAVARTGDRMRSLAGAALLAVVGGVAATLWTDRLLTRRDRRRRESADAGPEDPPVEPVETGHQIPRRFQERHHSHSRPRSATADSTSG</sequence>
<keyword evidence="2" id="KW-1133">Transmembrane helix</keyword>
<feature type="region of interest" description="Disordered" evidence="1">
    <location>
        <begin position="210"/>
        <end position="258"/>
    </location>
</feature>
<evidence type="ECO:0000313" key="4">
    <source>
        <dbReference type="Proteomes" id="UP001432312"/>
    </source>
</evidence>
<evidence type="ECO:0008006" key="5">
    <source>
        <dbReference type="Google" id="ProtNLM"/>
    </source>
</evidence>
<keyword evidence="4" id="KW-1185">Reference proteome</keyword>
<feature type="compositionally biased region" description="Basic residues" evidence="1">
    <location>
        <begin position="239"/>
        <end position="248"/>
    </location>
</feature>
<evidence type="ECO:0000256" key="2">
    <source>
        <dbReference type="SAM" id="Phobius"/>
    </source>
</evidence>
<evidence type="ECO:0000256" key="1">
    <source>
        <dbReference type="SAM" id="MobiDB-lite"/>
    </source>
</evidence>
<gene>
    <name evidence="3" type="ORF">OHA91_08815</name>
</gene>
<dbReference type="EMBL" id="CP108036">
    <property type="protein sequence ID" value="WUN78591.1"/>
    <property type="molecule type" value="Genomic_DNA"/>
</dbReference>
<feature type="transmembrane region" description="Helical" evidence="2">
    <location>
        <begin position="20"/>
        <end position="38"/>
    </location>
</feature>
<organism evidence="3 4">
    <name type="scientific">Streptomyces erythrochromogenes</name>
    <dbReference type="NCBI Taxonomy" id="285574"/>
    <lineage>
        <taxon>Bacteria</taxon>
        <taxon>Bacillati</taxon>
        <taxon>Actinomycetota</taxon>
        <taxon>Actinomycetes</taxon>
        <taxon>Kitasatosporales</taxon>
        <taxon>Streptomycetaceae</taxon>
        <taxon>Streptomyces</taxon>
    </lineage>
</organism>
<accession>A0ABZ1Q7A6</accession>
<name>A0ABZ1Q7A6_9ACTN</name>
<keyword evidence="2" id="KW-0472">Membrane</keyword>